<reference evidence="3" key="1">
    <citation type="journal article" date="2019" name="Int. J. Syst. Evol. Microbiol.">
        <title>The Global Catalogue of Microorganisms (GCM) 10K type strain sequencing project: providing services to taxonomists for standard genome sequencing and annotation.</title>
        <authorList>
            <consortium name="The Broad Institute Genomics Platform"/>
            <consortium name="The Broad Institute Genome Sequencing Center for Infectious Disease"/>
            <person name="Wu L."/>
            <person name="Ma J."/>
        </authorList>
    </citation>
    <scope>NUCLEOTIDE SEQUENCE [LARGE SCALE GENOMIC DNA]</scope>
    <source>
        <strain evidence="3">JCM 10649</strain>
    </source>
</reference>
<dbReference type="Proteomes" id="UP001499895">
    <property type="component" value="Unassembled WGS sequence"/>
</dbReference>
<evidence type="ECO:0000313" key="2">
    <source>
        <dbReference type="EMBL" id="GAA0473417.1"/>
    </source>
</evidence>
<organism evidence="2 3">
    <name type="scientific">Streptomyces stramineus</name>
    <dbReference type="NCBI Taxonomy" id="173861"/>
    <lineage>
        <taxon>Bacteria</taxon>
        <taxon>Bacillati</taxon>
        <taxon>Actinomycetota</taxon>
        <taxon>Actinomycetes</taxon>
        <taxon>Kitasatosporales</taxon>
        <taxon>Streptomycetaceae</taxon>
        <taxon>Streptomyces</taxon>
    </lineage>
</organism>
<accession>A0ABP3K8M8</accession>
<comment type="caution">
    <text evidence="2">The sequence shown here is derived from an EMBL/GenBank/DDBJ whole genome shotgun (WGS) entry which is preliminary data.</text>
</comment>
<gene>
    <name evidence="2" type="ORF">GCM10009544_39250</name>
</gene>
<evidence type="ECO:0000313" key="3">
    <source>
        <dbReference type="Proteomes" id="UP001499895"/>
    </source>
</evidence>
<evidence type="ECO:0000256" key="1">
    <source>
        <dbReference type="SAM" id="MobiDB-lite"/>
    </source>
</evidence>
<proteinExistence type="predicted"/>
<name>A0ABP3K8M8_9ACTN</name>
<dbReference type="EMBL" id="BAAAHB010000044">
    <property type="protein sequence ID" value="GAA0473417.1"/>
    <property type="molecule type" value="Genomic_DNA"/>
</dbReference>
<keyword evidence="3" id="KW-1185">Reference proteome</keyword>
<sequence length="101" mass="9725">MGERSVHVGVLAGPGPSFRRDGAAPPPGFSAVPDSVVPPARSAVPGAVEPGPDLRRDGAVPLPGIPAVPDGTAPPATACGSAPLRPPAAGAGTPSGRGQNR</sequence>
<protein>
    <submittedName>
        <fullName evidence="2">Uncharacterized protein</fullName>
    </submittedName>
</protein>
<feature type="region of interest" description="Disordered" evidence="1">
    <location>
        <begin position="1"/>
        <end position="101"/>
    </location>
</feature>